<dbReference type="OrthoDB" id="420651at2"/>
<keyword evidence="7" id="KW-0479">Metal-binding</keyword>
<dbReference type="InParanoid" id="A0A395JG01"/>
<feature type="domain" description="Metallo-beta-lactamase" evidence="14">
    <location>
        <begin position="60"/>
        <end position="228"/>
    </location>
</feature>
<reference evidence="15 16" key="1">
    <citation type="submission" date="2018-06" db="EMBL/GenBank/DDBJ databases">
        <title>Genomic Encyclopedia of Type Strains, Phase IV (KMG-IV): sequencing the most valuable type-strain genomes for metagenomic binning, comparative biology and taxonomic classification.</title>
        <authorList>
            <person name="Goeker M."/>
        </authorList>
    </citation>
    <scope>NUCLEOTIDE SEQUENCE [LARGE SCALE GENOMIC DNA]</scope>
    <source>
        <strain evidence="15 16">DSM 24032</strain>
    </source>
</reference>
<keyword evidence="10" id="KW-0378">Hydrolase</keyword>
<keyword evidence="11" id="KW-0862">Zinc</keyword>
<evidence type="ECO:0000256" key="3">
    <source>
        <dbReference type="ARBA" id="ARBA00004418"/>
    </source>
</evidence>
<keyword evidence="9" id="KW-0574">Periplasm</keyword>
<feature type="chain" id="PRO_5017334850" description="beta-lactamase" evidence="13">
    <location>
        <begin position="29"/>
        <end position="245"/>
    </location>
</feature>
<accession>A0A395JG01</accession>
<gene>
    <name evidence="15" type="ORF">DFR28_10571</name>
</gene>
<sequence length="245" mass="26603">MRLPTLLITIVVVNLLAASLVITSNALAGDDVPEFEISALEENVYLHKSYRQVDGFGLVSANGLVVVHEQMAYIVDTPWSEADTQQLVDWISQQGVDLAGSISTHSHADRTAGIKWLNQRNIATYASAQTNHFLEQRGEETANNTLDVPAATVLDGLLETYYPGGGHTADNVVVWLPKSKILFGGCLIRSLEANTLGYTGEAALDQWANSVNRVKTRYQDAKLVVPGHGKAGDINLLKHTIQLAN</sequence>
<dbReference type="InterPro" id="IPR050855">
    <property type="entry name" value="NDM-1-like"/>
</dbReference>
<comment type="cofactor">
    <cofactor evidence="2">
        <name>Zn(2+)</name>
        <dbReference type="ChEBI" id="CHEBI:29105"/>
    </cofactor>
</comment>
<organism evidence="15 16">
    <name type="scientific">Arenicella xantha</name>
    <dbReference type="NCBI Taxonomy" id="644221"/>
    <lineage>
        <taxon>Bacteria</taxon>
        <taxon>Pseudomonadati</taxon>
        <taxon>Pseudomonadota</taxon>
        <taxon>Gammaproteobacteria</taxon>
        <taxon>Arenicellales</taxon>
        <taxon>Arenicellaceae</taxon>
        <taxon>Arenicella</taxon>
    </lineage>
</organism>
<evidence type="ECO:0000313" key="16">
    <source>
        <dbReference type="Proteomes" id="UP000253083"/>
    </source>
</evidence>
<dbReference type="EC" id="3.5.2.6" evidence="6"/>
<protein>
    <recommendedName>
        <fullName evidence="6">beta-lactamase</fullName>
        <ecNumber evidence="6">3.5.2.6</ecNumber>
    </recommendedName>
</protein>
<evidence type="ECO:0000256" key="5">
    <source>
        <dbReference type="ARBA" id="ARBA00011245"/>
    </source>
</evidence>
<evidence type="ECO:0000259" key="14">
    <source>
        <dbReference type="SMART" id="SM00849"/>
    </source>
</evidence>
<dbReference type="AlphaFoldDB" id="A0A395JG01"/>
<dbReference type="PANTHER" id="PTHR42951:SF4">
    <property type="entry name" value="ACYL-COENZYME A THIOESTERASE MBLAC2"/>
    <property type="match status" value="1"/>
</dbReference>
<dbReference type="InterPro" id="IPR036866">
    <property type="entry name" value="RibonucZ/Hydroxyglut_hydro"/>
</dbReference>
<dbReference type="CDD" id="cd16301">
    <property type="entry name" value="IMP_DIM-like_MBL-B1"/>
    <property type="match status" value="1"/>
</dbReference>
<dbReference type="NCBIfam" id="NF012145">
    <property type="entry name" value="blaDIM_SIM_IMP"/>
    <property type="match status" value="1"/>
</dbReference>
<dbReference type="RefSeq" id="WP_113955334.1">
    <property type="nucleotide sequence ID" value="NZ_QNRT01000005.1"/>
</dbReference>
<comment type="subunit">
    <text evidence="5">Monomer.</text>
</comment>
<evidence type="ECO:0000313" key="15">
    <source>
        <dbReference type="EMBL" id="RBP48733.1"/>
    </source>
</evidence>
<dbReference type="Gene3D" id="3.60.15.10">
    <property type="entry name" value="Ribonuclease Z/Hydroxyacylglutathione hydrolase-like"/>
    <property type="match status" value="1"/>
</dbReference>
<comment type="subcellular location">
    <subcellularLocation>
        <location evidence="3">Periplasm</location>
    </subcellularLocation>
</comment>
<comment type="similarity">
    <text evidence="4">Belongs to the metallo-beta-lactamase superfamily. Class-B beta-lactamase family.</text>
</comment>
<proteinExistence type="inferred from homology"/>
<evidence type="ECO:0000256" key="7">
    <source>
        <dbReference type="ARBA" id="ARBA00022723"/>
    </source>
</evidence>
<dbReference type="SMART" id="SM00849">
    <property type="entry name" value="Lactamase_B"/>
    <property type="match status" value="1"/>
</dbReference>
<evidence type="ECO:0000256" key="6">
    <source>
        <dbReference type="ARBA" id="ARBA00012865"/>
    </source>
</evidence>
<keyword evidence="12" id="KW-0046">Antibiotic resistance</keyword>
<comment type="catalytic activity">
    <reaction evidence="1">
        <text>a beta-lactam + H2O = a substituted beta-amino acid</text>
        <dbReference type="Rhea" id="RHEA:20401"/>
        <dbReference type="ChEBI" id="CHEBI:15377"/>
        <dbReference type="ChEBI" id="CHEBI:35627"/>
        <dbReference type="ChEBI" id="CHEBI:140347"/>
        <dbReference type="EC" id="3.5.2.6"/>
    </reaction>
</comment>
<evidence type="ECO:0000256" key="11">
    <source>
        <dbReference type="ARBA" id="ARBA00022833"/>
    </source>
</evidence>
<evidence type="ECO:0000256" key="9">
    <source>
        <dbReference type="ARBA" id="ARBA00022764"/>
    </source>
</evidence>
<evidence type="ECO:0000256" key="12">
    <source>
        <dbReference type="ARBA" id="ARBA00023251"/>
    </source>
</evidence>
<evidence type="ECO:0000256" key="4">
    <source>
        <dbReference type="ARBA" id="ARBA00005250"/>
    </source>
</evidence>
<dbReference type="InterPro" id="IPR001279">
    <property type="entry name" value="Metallo-B-lactamas"/>
</dbReference>
<dbReference type="PANTHER" id="PTHR42951">
    <property type="entry name" value="METALLO-BETA-LACTAMASE DOMAIN-CONTAINING"/>
    <property type="match status" value="1"/>
</dbReference>
<keyword evidence="8 13" id="KW-0732">Signal</keyword>
<dbReference type="SUPFAM" id="SSF56281">
    <property type="entry name" value="Metallo-hydrolase/oxidoreductase"/>
    <property type="match status" value="1"/>
</dbReference>
<evidence type="ECO:0000256" key="8">
    <source>
        <dbReference type="ARBA" id="ARBA00022729"/>
    </source>
</evidence>
<evidence type="ECO:0000256" key="1">
    <source>
        <dbReference type="ARBA" id="ARBA00001526"/>
    </source>
</evidence>
<evidence type="ECO:0000256" key="2">
    <source>
        <dbReference type="ARBA" id="ARBA00001947"/>
    </source>
</evidence>
<dbReference type="InterPro" id="IPR058199">
    <property type="entry name" value="BlaB//VIM/IMP-1"/>
</dbReference>
<name>A0A395JG01_9GAMM</name>
<dbReference type="Proteomes" id="UP000253083">
    <property type="component" value="Unassembled WGS sequence"/>
</dbReference>
<dbReference type="NCBIfam" id="NF033088">
    <property type="entry name" value="bla_subclass_B1"/>
    <property type="match status" value="1"/>
</dbReference>
<dbReference type="NCBIfam" id="NF012229">
    <property type="entry name" value="bla_class_B_core"/>
    <property type="match status" value="1"/>
</dbReference>
<evidence type="ECO:0000256" key="10">
    <source>
        <dbReference type="ARBA" id="ARBA00022801"/>
    </source>
</evidence>
<feature type="signal peptide" evidence="13">
    <location>
        <begin position="1"/>
        <end position="28"/>
    </location>
</feature>
<dbReference type="EMBL" id="QNRT01000005">
    <property type="protein sequence ID" value="RBP48733.1"/>
    <property type="molecule type" value="Genomic_DNA"/>
</dbReference>
<keyword evidence="16" id="KW-1185">Reference proteome</keyword>
<comment type="caution">
    <text evidence="15">The sequence shown here is derived from an EMBL/GenBank/DDBJ whole genome shotgun (WGS) entry which is preliminary data.</text>
</comment>
<dbReference type="Pfam" id="PF00753">
    <property type="entry name" value="Lactamase_B"/>
    <property type="match status" value="1"/>
</dbReference>
<dbReference type="GO" id="GO:0017001">
    <property type="term" value="P:antibiotic catabolic process"/>
    <property type="evidence" value="ECO:0007669"/>
    <property type="project" value="UniProtKB-ARBA"/>
</dbReference>
<evidence type="ECO:0000256" key="13">
    <source>
        <dbReference type="SAM" id="SignalP"/>
    </source>
</evidence>